<feature type="region of interest" description="Disordered" evidence="1">
    <location>
        <begin position="1"/>
        <end position="20"/>
    </location>
</feature>
<dbReference type="EMBL" id="JBHSLC010000118">
    <property type="protein sequence ID" value="MFC5359894.1"/>
    <property type="molecule type" value="Genomic_DNA"/>
</dbReference>
<evidence type="ECO:0000256" key="1">
    <source>
        <dbReference type="SAM" id="MobiDB-lite"/>
    </source>
</evidence>
<proteinExistence type="predicted"/>
<accession>A0ABW0GFP5</accession>
<protein>
    <submittedName>
        <fullName evidence="2">Uncharacterized protein</fullName>
    </submittedName>
</protein>
<name>A0ABW0GFP5_9PROT</name>
<evidence type="ECO:0000313" key="3">
    <source>
        <dbReference type="Proteomes" id="UP001596166"/>
    </source>
</evidence>
<evidence type="ECO:0000313" key="2">
    <source>
        <dbReference type="EMBL" id="MFC5359894.1"/>
    </source>
</evidence>
<gene>
    <name evidence="2" type="ORF">ACFPMG_33360</name>
</gene>
<feature type="compositionally biased region" description="Low complexity" evidence="1">
    <location>
        <begin position="1"/>
        <end position="18"/>
    </location>
</feature>
<keyword evidence="3" id="KW-1185">Reference proteome</keyword>
<sequence>MIVTGTSPVTSTPPLSRTEAGLGSGVSIAAPLGPEVSVTLSARARALPNETSPESGSAYWQERVRMATEQMEREIHLVQRNQGMALMGAGGIRNGSADPQIEPQLDAMGREASSESDVNYWDTLAGREGLRKANEAMDRLLAQRSQQMAEMKANGAWDGSPAAQLQHWLDAKGRTLDLRDKIIGIPKDKNVMLDGAASNLESLVAVQKGLTVPATDPFSGRPSFVPNAESTGTIGIMGGVSSDAPDHGEAMFLVFDRETAATVTDTTFTLRPADGGSPLNELLDTIQRNQEPPGAMAGQYTRLDLVDGAGRTVGMVMSRGLDALAQDKAADMLAAVFGIFRGSVSHSV</sequence>
<comment type="caution">
    <text evidence="2">The sequence shown here is derived from an EMBL/GenBank/DDBJ whole genome shotgun (WGS) entry which is preliminary data.</text>
</comment>
<reference evidence="3" key="1">
    <citation type="journal article" date="2019" name="Int. J. Syst. Evol. Microbiol.">
        <title>The Global Catalogue of Microorganisms (GCM) 10K type strain sequencing project: providing services to taxonomists for standard genome sequencing and annotation.</title>
        <authorList>
            <consortium name="The Broad Institute Genomics Platform"/>
            <consortium name="The Broad Institute Genome Sequencing Center for Infectious Disease"/>
            <person name="Wu L."/>
            <person name="Ma J."/>
        </authorList>
    </citation>
    <scope>NUCLEOTIDE SEQUENCE [LARGE SCALE GENOMIC DNA]</scope>
    <source>
        <strain evidence="3">CCUG 58760</strain>
    </source>
</reference>
<organism evidence="2 3">
    <name type="scientific">Azospirillum himalayense</name>
    <dbReference type="NCBI Taxonomy" id="654847"/>
    <lineage>
        <taxon>Bacteria</taxon>
        <taxon>Pseudomonadati</taxon>
        <taxon>Pseudomonadota</taxon>
        <taxon>Alphaproteobacteria</taxon>
        <taxon>Rhodospirillales</taxon>
        <taxon>Azospirillaceae</taxon>
        <taxon>Azospirillum</taxon>
    </lineage>
</organism>
<dbReference type="Proteomes" id="UP001596166">
    <property type="component" value="Unassembled WGS sequence"/>
</dbReference>
<dbReference type="RefSeq" id="WP_377000238.1">
    <property type="nucleotide sequence ID" value="NZ_JBHSLC010000118.1"/>
</dbReference>